<keyword evidence="2" id="KW-1185">Reference proteome</keyword>
<dbReference type="RefSeq" id="WP_185653600.1">
    <property type="nucleotide sequence ID" value="NZ_CP055263.1"/>
</dbReference>
<dbReference type="GO" id="GO:0016740">
    <property type="term" value="F:transferase activity"/>
    <property type="evidence" value="ECO:0007669"/>
    <property type="project" value="UniProtKB-KW"/>
</dbReference>
<organism evidence="1 2">
    <name type="scientific">Metabacillus elymi</name>
    <dbReference type="NCBI Taxonomy" id="2745198"/>
    <lineage>
        <taxon>Bacteria</taxon>
        <taxon>Bacillati</taxon>
        <taxon>Bacillota</taxon>
        <taxon>Bacilli</taxon>
        <taxon>Bacillales</taxon>
        <taxon>Bacillaceae</taxon>
        <taxon>Metabacillus</taxon>
    </lineage>
</organism>
<protein>
    <submittedName>
        <fullName evidence="1">Glycosyl transferase</fullName>
    </submittedName>
</protein>
<name>A0ABX6RXW2_9BACI</name>
<dbReference type="EMBL" id="CP055263">
    <property type="protein sequence ID" value="QNF26193.1"/>
    <property type="molecule type" value="Genomic_DNA"/>
</dbReference>
<sequence>MKALQQKIPKVIHYCWFGGKEKPEIVKKCIDSWYRNLQGYEIIEWNEQNFDINCNSYVKGAYEFKKFAFVSDYVRVYALYNFGGIYLDTDVEVFKSFNDLLHHDSFWGFEQENYIATSTIGASKGNQLVKLFLDSYKEKEFIKDDGSYDDLTNVAVITKIIENIGLKKNGELQNFDKMGTFYPQTYFSPYDYINCRKLITENTYAIHYFYKSWLPLTARLKTNMKVVLSKIIGGENILKLRKLLSSLPGGN</sequence>
<proteinExistence type="predicted"/>
<dbReference type="InterPro" id="IPR029044">
    <property type="entry name" value="Nucleotide-diphossugar_trans"/>
</dbReference>
<dbReference type="PANTHER" id="PTHR32385">
    <property type="entry name" value="MANNOSYL PHOSPHORYLINOSITOL CERAMIDE SYNTHASE"/>
    <property type="match status" value="1"/>
</dbReference>
<dbReference type="Pfam" id="PF05704">
    <property type="entry name" value="Caps_synth"/>
    <property type="match status" value="1"/>
</dbReference>
<keyword evidence="1" id="KW-0808">Transferase</keyword>
<dbReference type="Proteomes" id="UP000515490">
    <property type="component" value="Chromosome"/>
</dbReference>
<dbReference type="PANTHER" id="PTHR32385:SF15">
    <property type="entry name" value="INOSITOL PHOSPHOCERAMIDE MANNOSYLTRANSFERASE 1"/>
    <property type="match status" value="1"/>
</dbReference>
<reference evidence="1 2" key="1">
    <citation type="submission" date="2020-06" db="EMBL/GenBank/DDBJ databases">
        <title>Metabacillus dokdonensis sp. nov., isolated from the rhizosphere of Elymus tsukushiensis, a plant native to the Dokdo Islands, Republic of Korea.</title>
        <authorList>
            <person name="Lee S.Y."/>
            <person name="Hwang Y.J."/>
            <person name="Son J.S."/>
            <person name="Ghim S.Y."/>
        </authorList>
    </citation>
    <scope>NUCLEOTIDE SEQUENCE [LARGE SCALE GENOMIC DNA]</scope>
    <source>
        <strain evidence="1 2">KUDC1714</strain>
    </source>
</reference>
<dbReference type="Gene3D" id="3.90.550.20">
    <property type="match status" value="1"/>
</dbReference>
<accession>A0ABX6RXW2</accession>
<dbReference type="InterPro" id="IPR008441">
    <property type="entry name" value="AfumC-like_glycosyl_Trfase"/>
</dbReference>
<gene>
    <name evidence="1" type="ORF">HUW50_00695</name>
</gene>
<evidence type="ECO:0000313" key="1">
    <source>
        <dbReference type="EMBL" id="QNF26193.1"/>
    </source>
</evidence>
<evidence type="ECO:0000313" key="2">
    <source>
        <dbReference type="Proteomes" id="UP000515490"/>
    </source>
</evidence>
<dbReference type="InterPro" id="IPR051706">
    <property type="entry name" value="Glycosyltransferase_domain"/>
</dbReference>
<dbReference type="SUPFAM" id="SSF53448">
    <property type="entry name" value="Nucleotide-diphospho-sugar transferases"/>
    <property type="match status" value="1"/>
</dbReference>